<dbReference type="SUPFAM" id="SSF53335">
    <property type="entry name" value="S-adenosyl-L-methionine-dependent methyltransferases"/>
    <property type="match status" value="1"/>
</dbReference>
<evidence type="ECO:0000256" key="3">
    <source>
        <dbReference type="ARBA" id="ARBA00022691"/>
    </source>
</evidence>
<evidence type="ECO:0000313" key="6">
    <source>
        <dbReference type="Proteomes" id="UP000719766"/>
    </source>
</evidence>
<reference evidence="5" key="1">
    <citation type="journal article" date="2020" name="New Phytol.">
        <title>Comparative genomics reveals dynamic genome evolution in host specialist ectomycorrhizal fungi.</title>
        <authorList>
            <person name="Lofgren L.A."/>
            <person name="Nguyen N.H."/>
            <person name="Vilgalys R."/>
            <person name="Ruytinx J."/>
            <person name="Liao H.L."/>
            <person name="Branco S."/>
            <person name="Kuo A."/>
            <person name="LaButti K."/>
            <person name="Lipzen A."/>
            <person name="Andreopoulos W."/>
            <person name="Pangilinan J."/>
            <person name="Riley R."/>
            <person name="Hundley H."/>
            <person name="Na H."/>
            <person name="Barry K."/>
            <person name="Grigoriev I.V."/>
            <person name="Stajich J.E."/>
            <person name="Kennedy P.G."/>
        </authorList>
    </citation>
    <scope>NUCLEOTIDE SEQUENCE</scope>
    <source>
        <strain evidence="5">S12</strain>
    </source>
</reference>
<keyword evidence="2" id="KW-0808">Transferase</keyword>
<dbReference type="RefSeq" id="XP_041163974.1">
    <property type="nucleotide sequence ID" value="XM_041304912.1"/>
</dbReference>
<evidence type="ECO:0000256" key="4">
    <source>
        <dbReference type="ARBA" id="ARBA00038314"/>
    </source>
</evidence>
<accession>A0A9P7J2W4</accession>
<dbReference type="PANTHER" id="PTHR35897">
    <property type="entry name" value="METHYLTRANSFERASE AUSD"/>
    <property type="match status" value="1"/>
</dbReference>
<keyword evidence="6" id="KW-1185">Reference proteome</keyword>
<comment type="similarity">
    <text evidence="4">Belongs to the class I-like SAM-binding methyltransferase superfamily.</text>
</comment>
<protein>
    <recommendedName>
        <fullName evidence="7">Methyltransferase ausD</fullName>
    </recommendedName>
</protein>
<keyword evidence="3" id="KW-0949">S-adenosyl-L-methionine</keyword>
<dbReference type="InterPro" id="IPR051654">
    <property type="entry name" value="Meroterpenoid_MTases"/>
</dbReference>
<dbReference type="AlphaFoldDB" id="A0A9P7J2W4"/>
<dbReference type="OrthoDB" id="2094832at2759"/>
<proteinExistence type="inferred from homology"/>
<gene>
    <name evidence="5" type="ORF">HD556DRAFT_1430516</name>
</gene>
<dbReference type="Gene3D" id="3.40.50.150">
    <property type="entry name" value="Vaccinia Virus protein VP39"/>
    <property type="match status" value="1"/>
</dbReference>
<evidence type="ECO:0000256" key="2">
    <source>
        <dbReference type="ARBA" id="ARBA00022679"/>
    </source>
</evidence>
<dbReference type="GO" id="GO:0016740">
    <property type="term" value="F:transferase activity"/>
    <property type="evidence" value="ECO:0007669"/>
    <property type="project" value="UniProtKB-KW"/>
</dbReference>
<comment type="pathway">
    <text evidence="1">Secondary metabolite biosynthesis.</text>
</comment>
<evidence type="ECO:0000313" key="5">
    <source>
        <dbReference type="EMBL" id="KAG1799751.1"/>
    </source>
</evidence>
<dbReference type="InterPro" id="IPR029063">
    <property type="entry name" value="SAM-dependent_MTases_sf"/>
</dbReference>
<dbReference type="GeneID" id="64598676"/>
<comment type="caution">
    <text evidence="5">The sequence shown here is derived from an EMBL/GenBank/DDBJ whole genome shotgun (WGS) entry which is preliminary data.</text>
</comment>
<sequence length="312" mass="34279">MEGTATHNGSTTLLGDVTFRMASAPTVDSSLYSLSSEQAEFFKAQTGIDDDEDLKRHILEVQAKAYQVAPYPCIRSFVFLRNITFLRLNLSSLSVYEHILELGRKRPDAVLLDIGCCFGTDARKAAADGFPAKNIIASDLFNEFLQLSHELFKTTPASYPGCFLPGDVFDPAFLSIAAPTDDVTPAPAIDLSSLKSLNHLHGRISVINAISFFHLFSEKKQFLVAKALAGLLSAQPGSVICGYHVGSLEKGIVNNSLPGSEYGLFAHSPKTWSSLWDGEVFKKGSVKVETELVEIETRDVQFFMMKWSVMRL</sequence>
<evidence type="ECO:0008006" key="7">
    <source>
        <dbReference type="Google" id="ProtNLM"/>
    </source>
</evidence>
<evidence type="ECO:0000256" key="1">
    <source>
        <dbReference type="ARBA" id="ARBA00005179"/>
    </source>
</evidence>
<dbReference type="EMBL" id="JABBWE010000010">
    <property type="protein sequence ID" value="KAG1799751.1"/>
    <property type="molecule type" value="Genomic_DNA"/>
</dbReference>
<dbReference type="PANTHER" id="PTHR35897:SF1">
    <property type="entry name" value="METHYLTRANSFERASE AUSD"/>
    <property type="match status" value="1"/>
</dbReference>
<dbReference type="Proteomes" id="UP000719766">
    <property type="component" value="Unassembled WGS sequence"/>
</dbReference>
<name>A0A9P7J2W4_9AGAM</name>
<organism evidence="5 6">
    <name type="scientific">Suillus plorans</name>
    <dbReference type="NCBI Taxonomy" id="116603"/>
    <lineage>
        <taxon>Eukaryota</taxon>
        <taxon>Fungi</taxon>
        <taxon>Dikarya</taxon>
        <taxon>Basidiomycota</taxon>
        <taxon>Agaricomycotina</taxon>
        <taxon>Agaricomycetes</taxon>
        <taxon>Agaricomycetidae</taxon>
        <taxon>Boletales</taxon>
        <taxon>Suillineae</taxon>
        <taxon>Suillaceae</taxon>
        <taxon>Suillus</taxon>
    </lineage>
</organism>